<dbReference type="InterPro" id="IPR000182">
    <property type="entry name" value="GNAT_dom"/>
</dbReference>
<keyword evidence="3" id="KW-1185">Reference proteome</keyword>
<dbReference type="EC" id="2.3.1.-" evidence="2"/>
<reference evidence="3" key="1">
    <citation type="journal article" date="2019" name="Int. J. Syst. Evol. Microbiol.">
        <title>The Global Catalogue of Microorganisms (GCM) 10K type strain sequencing project: providing services to taxonomists for standard genome sequencing and annotation.</title>
        <authorList>
            <consortium name="The Broad Institute Genomics Platform"/>
            <consortium name="The Broad Institute Genome Sequencing Center for Infectious Disease"/>
            <person name="Wu L."/>
            <person name="Ma J."/>
        </authorList>
    </citation>
    <scope>NUCLEOTIDE SEQUENCE [LARGE SCALE GENOMIC DNA]</scope>
    <source>
        <strain evidence="3">CGMCC 4.7277</strain>
    </source>
</reference>
<dbReference type="SUPFAM" id="SSF55729">
    <property type="entry name" value="Acyl-CoA N-acyltransferases (Nat)"/>
    <property type="match status" value="1"/>
</dbReference>
<dbReference type="Proteomes" id="UP001596084">
    <property type="component" value="Unassembled WGS sequence"/>
</dbReference>
<dbReference type="Pfam" id="PF00583">
    <property type="entry name" value="Acetyltransf_1"/>
    <property type="match status" value="1"/>
</dbReference>
<feature type="domain" description="N-acetyltransferase" evidence="1">
    <location>
        <begin position="1"/>
        <end position="160"/>
    </location>
</feature>
<evidence type="ECO:0000313" key="3">
    <source>
        <dbReference type="Proteomes" id="UP001596084"/>
    </source>
</evidence>
<dbReference type="PROSITE" id="PS51186">
    <property type="entry name" value="GNAT"/>
    <property type="match status" value="1"/>
</dbReference>
<dbReference type="Gene3D" id="3.40.630.30">
    <property type="match status" value="1"/>
</dbReference>
<name>A0ABW0Q9N9_9BURK</name>
<keyword evidence="2" id="KW-0012">Acyltransferase</keyword>
<protein>
    <submittedName>
        <fullName evidence="2">GNAT family N-acetyltransferase</fullName>
        <ecNumber evidence="2">2.3.1.-</ecNumber>
    </submittedName>
</protein>
<sequence>MPIRFATVNDIPGLVALGKRMHAITRFKSFVYNEERVAQALSAAIEKGNGRYVCLVAEDSTQRLVGVLLAVLEQHIFSEQLVASVMHYDVLPESRMGGYGVRLLKAFEQWGKNRKVVEISLGINSLTEMDSVGGFVRKMGYGKVGENFVLRLEPGLASSQ</sequence>
<accession>A0ABW0Q9N9</accession>
<dbReference type="EMBL" id="JBHSMX010000016">
    <property type="protein sequence ID" value="MFC5521443.1"/>
    <property type="molecule type" value="Genomic_DNA"/>
</dbReference>
<dbReference type="GO" id="GO:0016746">
    <property type="term" value="F:acyltransferase activity"/>
    <property type="evidence" value="ECO:0007669"/>
    <property type="project" value="UniProtKB-KW"/>
</dbReference>
<evidence type="ECO:0000313" key="2">
    <source>
        <dbReference type="EMBL" id="MFC5521443.1"/>
    </source>
</evidence>
<dbReference type="InterPro" id="IPR016181">
    <property type="entry name" value="Acyl_CoA_acyltransferase"/>
</dbReference>
<keyword evidence="2" id="KW-0808">Transferase</keyword>
<dbReference type="CDD" id="cd04301">
    <property type="entry name" value="NAT_SF"/>
    <property type="match status" value="1"/>
</dbReference>
<organism evidence="2 3">
    <name type="scientific">Polaromonas jejuensis</name>
    <dbReference type="NCBI Taxonomy" id="457502"/>
    <lineage>
        <taxon>Bacteria</taxon>
        <taxon>Pseudomonadati</taxon>
        <taxon>Pseudomonadota</taxon>
        <taxon>Betaproteobacteria</taxon>
        <taxon>Burkholderiales</taxon>
        <taxon>Comamonadaceae</taxon>
        <taxon>Polaromonas</taxon>
    </lineage>
</organism>
<gene>
    <name evidence="2" type="ORF">ACFPP7_11000</name>
</gene>
<comment type="caution">
    <text evidence="2">The sequence shown here is derived from an EMBL/GenBank/DDBJ whole genome shotgun (WGS) entry which is preliminary data.</text>
</comment>
<proteinExistence type="predicted"/>
<evidence type="ECO:0000259" key="1">
    <source>
        <dbReference type="PROSITE" id="PS51186"/>
    </source>
</evidence>